<keyword evidence="9" id="KW-1185">Reference proteome</keyword>
<dbReference type="KEGG" id="cpre:Csp1_11650"/>
<evidence type="ECO:0000313" key="8">
    <source>
        <dbReference type="EMBL" id="AWT25965.1"/>
    </source>
</evidence>
<dbReference type="GO" id="GO:0008270">
    <property type="term" value="F:zinc ion binding"/>
    <property type="evidence" value="ECO:0007669"/>
    <property type="project" value="InterPro"/>
</dbReference>
<reference evidence="9" key="1">
    <citation type="submission" date="2017-11" db="EMBL/GenBank/DDBJ databases">
        <title>Otitis media/interna in a cat caused by the recently described species Corynebacterium provencense.</title>
        <authorList>
            <person name="Kittl S."/>
            <person name="Brodard I."/>
            <person name="Rychener L."/>
            <person name="Jores J."/>
            <person name="Roosje P."/>
            <person name="Gobeli Brawand S."/>
        </authorList>
    </citation>
    <scope>NUCLEOTIDE SEQUENCE [LARGE SCALE GENOMIC DNA]</scope>
    <source>
        <strain evidence="9">17KM38</strain>
    </source>
</reference>
<dbReference type="EC" id="1.1.1.90" evidence="8"/>
<evidence type="ECO:0000256" key="2">
    <source>
        <dbReference type="ARBA" id="ARBA00008072"/>
    </source>
</evidence>
<dbReference type="Proteomes" id="UP000247696">
    <property type="component" value="Chromosome"/>
</dbReference>
<proteinExistence type="inferred from homology"/>
<gene>
    <name evidence="8" type="primary">xylB_1</name>
    <name evidence="8" type="ORF">Csp1_11650</name>
</gene>
<dbReference type="STRING" id="1737425.GCA_900049755_00119"/>
<dbReference type="EMBL" id="CP024988">
    <property type="protein sequence ID" value="AWT25965.1"/>
    <property type="molecule type" value="Genomic_DNA"/>
</dbReference>
<dbReference type="OrthoDB" id="334894at2"/>
<dbReference type="SMART" id="SM00829">
    <property type="entry name" value="PKS_ER"/>
    <property type="match status" value="1"/>
</dbReference>
<dbReference type="InterPro" id="IPR002328">
    <property type="entry name" value="ADH_Zn_CS"/>
</dbReference>
<dbReference type="InterPro" id="IPR036291">
    <property type="entry name" value="NAD(P)-bd_dom_sf"/>
</dbReference>
<organism evidence="8 9">
    <name type="scientific">Corynebacterium provencense</name>
    <dbReference type="NCBI Taxonomy" id="1737425"/>
    <lineage>
        <taxon>Bacteria</taxon>
        <taxon>Bacillati</taxon>
        <taxon>Actinomycetota</taxon>
        <taxon>Actinomycetes</taxon>
        <taxon>Mycobacteriales</taxon>
        <taxon>Corynebacteriaceae</taxon>
        <taxon>Corynebacterium</taxon>
    </lineage>
</organism>
<protein>
    <submittedName>
        <fullName evidence="8">Aryl-alcohol dehydrogenase</fullName>
        <ecNumber evidence="8">1.1.1.90</ecNumber>
    </submittedName>
</protein>
<keyword evidence="3 6" id="KW-0479">Metal-binding</keyword>
<evidence type="ECO:0000256" key="6">
    <source>
        <dbReference type="RuleBase" id="RU361277"/>
    </source>
</evidence>
<dbReference type="Gene3D" id="3.90.180.10">
    <property type="entry name" value="Medium-chain alcohol dehydrogenases, catalytic domain"/>
    <property type="match status" value="1"/>
</dbReference>
<dbReference type="GO" id="GO:0018456">
    <property type="term" value="F:aryl-alcohol dehydrogenase (NAD+) activity"/>
    <property type="evidence" value="ECO:0007669"/>
    <property type="project" value="UniProtKB-EC"/>
</dbReference>
<evidence type="ECO:0000256" key="3">
    <source>
        <dbReference type="ARBA" id="ARBA00022723"/>
    </source>
</evidence>
<dbReference type="Gene3D" id="3.40.50.720">
    <property type="entry name" value="NAD(P)-binding Rossmann-like Domain"/>
    <property type="match status" value="1"/>
</dbReference>
<dbReference type="SUPFAM" id="SSF51735">
    <property type="entry name" value="NAD(P)-binding Rossmann-fold domains"/>
    <property type="match status" value="1"/>
</dbReference>
<evidence type="ECO:0000256" key="4">
    <source>
        <dbReference type="ARBA" id="ARBA00022833"/>
    </source>
</evidence>
<dbReference type="InterPro" id="IPR020843">
    <property type="entry name" value="ER"/>
</dbReference>
<keyword evidence="4 6" id="KW-0862">Zinc</keyword>
<dbReference type="Pfam" id="PF08240">
    <property type="entry name" value="ADH_N"/>
    <property type="match status" value="1"/>
</dbReference>
<dbReference type="RefSeq" id="WP_110481296.1">
    <property type="nucleotide sequence ID" value="NZ_CP024988.1"/>
</dbReference>
<dbReference type="InterPro" id="IPR013154">
    <property type="entry name" value="ADH-like_N"/>
</dbReference>
<keyword evidence="5 8" id="KW-0560">Oxidoreductase</keyword>
<evidence type="ECO:0000313" key="9">
    <source>
        <dbReference type="Proteomes" id="UP000247696"/>
    </source>
</evidence>
<dbReference type="AlphaFoldDB" id="A0A2Z3YMB9"/>
<accession>A0A2Z3YMB9</accession>
<dbReference type="FunFam" id="3.40.50.720:FF:000003">
    <property type="entry name" value="S-(hydroxymethyl)glutathione dehydrogenase"/>
    <property type="match status" value="1"/>
</dbReference>
<dbReference type="PROSITE" id="PS00059">
    <property type="entry name" value="ADH_ZINC"/>
    <property type="match status" value="1"/>
</dbReference>
<dbReference type="PANTHER" id="PTHR43350:SF2">
    <property type="entry name" value="GROES-LIKE ZINC-BINDING ALCOHOL DEHYDROGENASE FAMILY PROTEIN"/>
    <property type="match status" value="1"/>
</dbReference>
<dbReference type="CDD" id="cd08278">
    <property type="entry name" value="benzyl_alcohol_DH"/>
    <property type="match status" value="1"/>
</dbReference>
<dbReference type="PANTHER" id="PTHR43350">
    <property type="entry name" value="NAD-DEPENDENT ALCOHOL DEHYDROGENASE"/>
    <property type="match status" value="1"/>
</dbReference>
<dbReference type="SUPFAM" id="SSF50129">
    <property type="entry name" value="GroES-like"/>
    <property type="match status" value="1"/>
</dbReference>
<comment type="cofactor">
    <cofactor evidence="1 6">
        <name>Zn(2+)</name>
        <dbReference type="ChEBI" id="CHEBI:29105"/>
    </cofactor>
</comment>
<evidence type="ECO:0000256" key="1">
    <source>
        <dbReference type="ARBA" id="ARBA00001947"/>
    </source>
</evidence>
<feature type="domain" description="Enoyl reductase (ER)" evidence="7">
    <location>
        <begin position="12"/>
        <end position="364"/>
    </location>
</feature>
<comment type="similarity">
    <text evidence="2 6">Belongs to the zinc-containing alcohol dehydrogenase family.</text>
</comment>
<dbReference type="InterPro" id="IPR011032">
    <property type="entry name" value="GroES-like_sf"/>
</dbReference>
<dbReference type="Pfam" id="PF00107">
    <property type="entry name" value="ADH_zinc_N"/>
    <property type="match status" value="1"/>
</dbReference>
<name>A0A2Z3YMB9_9CORY</name>
<evidence type="ECO:0000259" key="7">
    <source>
        <dbReference type="SMART" id="SM00829"/>
    </source>
</evidence>
<sequence>MTTPVRAAVLDGVDQPFTFRDLTLRDIRPDEVLVRISAVGLCHTDLAVQHGDIPGAFPFVLGHEGAGYVEQVGEAVGDVKVGDAVAMSFAACGHCRNCLAGKPAYCVNFMPLNFGGSREDGTLALKDADGTDVHGNFFGQSSFASYAIAEARNVVVLPEGAPVELSGPLGCGIQTGAGSVLNSLQVPAGASIVVTGTGAVGLSGIMGAVVAGATTIIAVDIIDERLEFARKLGATHTVNSRNEDPVAKIREITGGGADFALDTTAVPAVVQQVIEATAFGAKLALVGVPKPGATLDLGLISASGKSIVGAIEGDSIPQTFILQLVELYKAGRFPFDELVTTYPFDQIDQAIADTGSGRAVKAVLVMPE</sequence>
<evidence type="ECO:0000256" key="5">
    <source>
        <dbReference type="ARBA" id="ARBA00023002"/>
    </source>
</evidence>
<dbReference type="InterPro" id="IPR013149">
    <property type="entry name" value="ADH-like_C"/>
</dbReference>